<proteinExistence type="predicted"/>
<protein>
    <recommendedName>
        <fullName evidence="1">MobA/VirD2-like nuclease domain-containing protein</fullName>
    </recommendedName>
</protein>
<dbReference type="RefSeq" id="WP_148674702.1">
    <property type="nucleotide sequence ID" value="NZ_SPVI01000220.1"/>
</dbReference>
<sequence>VHVHIVWALKDFNGKCYNVSNDYRVIERECEKLEQKYNLIVPENRISRDMDELDKIKELTLQDKKDIINKKYKDKHPSTKERMLDVRGVISNKKQMKDALSDFLNNASSPSDFINQITENGFNVIHNGKSSFSIQHEDQI</sequence>
<feature type="domain" description="MobA/VirD2-like nuclease" evidence="1">
    <location>
        <begin position="2"/>
        <end position="39"/>
    </location>
</feature>
<feature type="non-terminal residue" evidence="2">
    <location>
        <position position="140"/>
    </location>
</feature>
<feature type="non-terminal residue" evidence="2">
    <location>
        <position position="1"/>
    </location>
</feature>
<dbReference type="Pfam" id="PF03432">
    <property type="entry name" value="Relaxase"/>
    <property type="match status" value="1"/>
</dbReference>
<reference evidence="2 3" key="1">
    <citation type="submission" date="2019-03" db="EMBL/GenBank/DDBJ databases">
        <title>Biocontrol and xenobiotic degradation properties of endophytic Pseudomonas fluorescens strain BRZ63.</title>
        <authorList>
            <person name="Chlebek D.A."/>
            <person name="Pinski A."/>
            <person name="Zur J.P."/>
            <person name="Michalska J."/>
            <person name="Hupert-Kocurek K.T."/>
        </authorList>
    </citation>
    <scope>NUCLEOTIDE SEQUENCE [LARGE SCALE GENOMIC DNA]</scope>
    <source>
        <strain evidence="2 3">BRZ63</strain>
    </source>
</reference>
<evidence type="ECO:0000259" key="1">
    <source>
        <dbReference type="Pfam" id="PF03432"/>
    </source>
</evidence>
<dbReference type="InterPro" id="IPR005094">
    <property type="entry name" value="Endonuclease_MobA/VirD2"/>
</dbReference>
<gene>
    <name evidence="2" type="ORF">E4T65_29870</name>
</gene>
<comment type="caution">
    <text evidence="2">The sequence shown here is derived from an EMBL/GenBank/DDBJ whole genome shotgun (WGS) entry which is preliminary data.</text>
</comment>
<dbReference type="EMBL" id="SPVI01000220">
    <property type="protein sequence ID" value="TFW35343.1"/>
    <property type="molecule type" value="Genomic_DNA"/>
</dbReference>
<dbReference type="AlphaFoldDB" id="A0A4Y9T5D5"/>
<accession>A0A4Y9T5D5</accession>
<name>A0A4Y9T5D5_PSEFL</name>
<dbReference type="Proteomes" id="UP000297322">
    <property type="component" value="Unassembled WGS sequence"/>
</dbReference>
<evidence type="ECO:0000313" key="2">
    <source>
        <dbReference type="EMBL" id="TFW35343.1"/>
    </source>
</evidence>
<organism evidence="2 3">
    <name type="scientific">Pseudomonas fluorescens</name>
    <dbReference type="NCBI Taxonomy" id="294"/>
    <lineage>
        <taxon>Bacteria</taxon>
        <taxon>Pseudomonadati</taxon>
        <taxon>Pseudomonadota</taxon>
        <taxon>Gammaproteobacteria</taxon>
        <taxon>Pseudomonadales</taxon>
        <taxon>Pseudomonadaceae</taxon>
        <taxon>Pseudomonas</taxon>
    </lineage>
</organism>
<evidence type="ECO:0000313" key="3">
    <source>
        <dbReference type="Proteomes" id="UP000297322"/>
    </source>
</evidence>